<name>A0ABR1URY4_9PEZI</name>
<protein>
    <recommendedName>
        <fullName evidence="9">NAD(P)/FAD-dependent oxidoreductase</fullName>
    </recommendedName>
</protein>
<dbReference type="GeneID" id="92092518"/>
<keyword evidence="8" id="KW-1185">Reference proteome</keyword>
<evidence type="ECO:0000256" key="3">
    <source>
        <dbReference type="ARBA" id="ARBA00022827"/>
    </source>
</evidence>
<dbReference type="Proteomes" id="UP001480595">
    <property type="component" value="Unassembled WGS sequence"/>
</dbReference>
<evidence type="ECO:0000256" key="2">
    <source>
        <dbReference type="ARBA" id="ARBA00022630"/>
    </source>
</evidence>
<evidence type="ECO:0000256" key="5">
    <source>
        <dbReference type="ARBA" id="ARBA00023002"/>
    </source>
</evidence>
<keyword evidence="3" id="KW-0274">FAD</keyword>
<accession>A0ABR1URY4</accession>
<organism evidence="7 8">
    <name type="scientific">Apiospora phragmitis</name>
    <dbReference type="NCBI Taxonomy" id="2905665"/>
    <lineage>
        <taxon>Eukaryota</taxon>
        <taxon>Fungi</taxon>
        <taxon>Dikarya</taxon>
        <taxon>Ascomycota</taxon>
        <taxon>Pezizomycotina</taxon>
        <taxon>Sordariomycetes</taxon>
        <taxon>Xylariomycetidae</taxon>
        <taxon>Amphisphaeriales</taxon>
        <taxon>Apiosporaceae</taxon>
        <taxon>Apiospora</taxon>
    </lineage>
</organism>
<proteinExistence type="inferred from homology"/>
<evidence type="ECO:0000256" key="6">
    <source>
        <dbReference type="SAM" id="MobiDB-lite"/>
    </source>
</evidence>
<evidence type="ECO:0008006" key="9">
    <source>
        <dbReference type="Google" id="ProtNLM"/>
    </source>
</evidence>
<sequence length="506" mass="55639">MESTTIEPGKGDREKRVAIIGAGLSGLVACKECLAEGQDGGVEITADVFEARAEIGGQWAYQAEPDAATGELHSSIYDGVVLNSCRDTTGFSDFPVDPARHGDYFTHWQMHQYLLEYADHVNLHPHIRLSTKVLRCPQERTYDAVISAIGYNTIPLVPDFKGLKESFRDEFLHGHYYRRPGRFGGKRVAIIGAGSSAIDIACELVPGCREVHLVTRRGTWVLPRYCLGKPVEAWDNRATQIWMPARLSEWLQQKLLDVVQGPHPDELKPEHRLMQQNPTIRSEFLERVRTGLIKIHRADVDGFEGDHALVLSDGTRLEDLDVVIACTGYSRDQPHLPADVLRGNDDDDDDELDGGITNNPGPAPPAAEAAARYVVGAIAGHHVPPSGAALAAAIRSEQAWRRAAFVSSPRHANTETYVPYIDDLLAPLGADPTLGRLLAPRLLLGNHGSLLTGLRGLGAVYFDVTSNAQWRLCGRGAKPELAVETILRTARRDKEFSKREKELLGL</sequence>
<reference evidence="7 8" key="1">
    <citation type="submission" date="2023-01" db="EMBL/GenBank/DDBJ databases">
        <title>Analysis of 21 Apiospora genomes using comparative genomics revels a genus with tremendous synthesis potential of carbohydrate active enzymes and secondary metabolites.</title>
        <authorList>
            <person name="Sorensen T."/>
        </authorList>
    </citation>
    <scope>NUCLEOTIDE SEQUENCE [LARGE SCALE GENOMIC DNA]</scope>
    <source>
        <strain evidence="7 8">CBS 135458</strain>
    </source>
</reference>
<feature type="region of interest" description="Disordered" evidence="6">
    <location>
        <begin position="335"/>
        <end position="365"/>
    </location>
</feature>
<dbReference type="InterPro" id="IPR036188">
    <property type="entry name" value="FAD/NAD-bd_sf"/>
</dbReference>
<dbReference type="SUPFAM" id="SSF51905">
    <property type="entry name" value="FAD/NAD(P)-binding domain"/>
    <property type="match status" value="1"/>
</dbReference>
<evidence type="ECO:0000256" key="1">
    <source>
        <dbReference type="ARBA" id="ARBA00009183"/>
    </source>
</evidence>
<dbReference type="Pfam" id="PF00743">
    <property type="entry name" value="FMO-like"/>
    <property type="match status" value="2"/>
</dbReference>
<keyword evidence="2" id="KW-0285">Flavoprotein</keyword>
<gene>
    <name evidence="7" type="ORF">PG994_008046</name>
</gene>
<dbReference type="Gene3D" id="3.50.50.60">
    <property type="entry name" value="FAD/NAD(P)-binding domain"/>
    <property type="match status" value="1"/>
</dbReference>
<dbReference type="PRINTS" id="PR00370">
    <property type="entry name" value="FMOXYGENASE"/>
</dbReference>
<dbReference type="InterPro" id="IPR050346">
    <property type="entry name" value="FMO-like"/>
</dbReference>
<comment type="caution">
    <text evidence="7">The sequence shown here is derived from an EMBL/GenBank/DDBJ whole genome shotgun (WGS) entry which is preliminary data.</text>
</comment>
<evidence type="ECO:0000313" key="7">
    <source>
        <dbReference type="EMBL" id="KAK8061680.1"/>
    </source>
</evidence>
<keyword evidence="5" id="KW-0560">Oxidoreductase</keyword>
<comment type="similarity">
    <text evidence="1">Belongs to the FMO family.</text>
</comment>
<dbReference type="InterPro" id="IPR020946">
    <property type="entry name" value="Flavin_mOase-like"/>
</dbReference>
<dbReference type="InterPro" id="IPR000960">
    <property type="entry name" value="Flavin_mOase"/>
</dbReference>
<dbReference type="PANTHER" id="PTHR23023">
    <property type="entry name" value="DIMETHYLANILINE MONOOXYGENASE"/>
    <property type="match status" value="1"/>
</dbReference>
<dbReference type="RefSeq" id="XP_066714942.1">
    <property type="nucleotide sequence ID" value="XM_066859455.1"/>
</dbReference>
<evidence type="ECO:0000313" key="8">
    <source>
        <dbReference type="Proteomes" id="UP001480595"/>
    </source>
</evidence>
<dbReference type="PIRSF" id="PIRSF000332">
    <property type="entry name" value="FMO"/>
    <property type="match status" value="1"/>
</dbReference>
<dbReference type="EMBL" id="JAQQWL010000008">
    <property type="protein sequence ID" value="KAK8061680.1"/>
    <property type="molecule type" value="Genomic_DNA"/>
</dbReference>
<keyword evidence="4" id="KW-0521">NADP</keyword>
<evidence type="ECO:0000256" key="4">
    <source>
        <dbReference type="ARBA" id="ARBA00022857"/>
    </source>
</evidence>